<feature type="transmembrane region" description="Helical" evidence="7">
    <location>
        <begin position="348"/>
        <end position="374"/>
    </location>
</feature>
<feature type="transmembrane region" description="Helical" evidence="7">
    <location>
        <begin position="40"/>
        <end position="59"/>
    </location>
</feature>
<keyword evidence="6 7" id="KW-0472">Membrane</keyword>
<evidence type="ECO:0000256" key="3">
    <source>
        <dbReference type="ARBA" id="ARBA00022475"/>
    </source>
</evidence>
<dbReference type="CDD" id="cd17503">
    <property type="entry name" value="MFS_LmrB_MDR_like"/>
    <property type="match status" value="1"/>
</dbReference>
<feature type="transmembrane region" description="Helical" evidence="7">
    <location>
        <begin position="291"/>
        <end position="312"/>
    </location>
</feature>
<proteinExistence type="predicted"/>
<dbReference type="SUPFAM" id="SSF103473">
    <property type="entry name" value="MFS general substrate transporter"/>
    <property type="match status" value="1"/>
</dbReference>
<dbReference type="RefSeq" id="WP_374834977.1">
    <property type="nucleotide sequence ID" value="NZ_JBHEEW010000001.1"/>
</dbReference>
<reference evidence="10" key="1">
    <citation type="journal article" date="2019" name="Int. J. Syst. Evol. Microbiol.">
        <title>The Global Catalogue of Microorganisms (GCM) 10K type strain sequencing project: providing services to taxonomists for standard genome sequencing and annotation.</title>
        <authorList>
            <consortium name="The Broad Institute Genomics Platform"/>
            <consortium name="The Broad Institute Genome Sequencing Center for Infectious Disease"/>
            <person name="Wu L."/>
            <person name="Ma J."/>
        </authorList>
    </citation>
    <scope>NUCLEOTIDE SEQUENCE [LARGE SCALE GENOMIC DNA]</scope>
    <source>
        <strain evidence="10">CCUG 55609</strain>
    </source>
</reference>
<dbReference type="Proteomes" id="UP001597173">
    <property type="component" value="Unassembled WGS sequence"/>
</dbReference>
<name>A0ABW3YRV7_MYCRA</name>
<evidence type="ECO:0000313" key="10">
    <source>
        <dbReference type="Proteomes" id="UP001597173"/>
    </source>
</evidence>
<feature type="transmembrane region" description="Helical" evidence="7">
    <location>
        <begin position="221"/>
        <end position="237"/>
    </location>
</feature>
<keyword evidence="2" id="KW-0813">Transport</keyword>
<organism evidence="9 10">
    <name type="scientific">Mycoplana ramosa</name>
    <name type="common">Mycoplana bullata</name>
    <dbReference type="NCBI Taxonomy" id="40837"/>
    <lineage>
        <taxon>Bacteria</taxon>
        <taxon>Pseudomonadati</taxon>
        <taxon>Pseudomonadota</taxon>
        <taxon>Alphaproteobacteria</taxon>
        <taxon>Hyphomicrobiales</taxon>
        <taxon>Rhizobiaceae</taxon>
        <taxon>Mycoplana</taxon>
    </lineage>
</organism>
<evidence type="ECO:0000256" key="5">
    <source>
        <dbReference type="ARBA" id="ARBA00022989"/>
    </source>
</evidence>
<feature type="domain" description="Major facilitator superfamily (MFS) profile" evidence="8">
    <location>
        <begin position="5"/>
        <end position="450"/>
    </location>
</feature>
<feature type="transmembrane region" description="Helical" evidence="7">
    <location>
        <begin position="195"/>
        <end position="215"/>
    </location>
</feature>
<accession>A0ABW3YRV7</accession>
<dbReference type="InterPro" id="IPR011701">
    <property type="entry name" value="MFS"/>
</dbReference>
<dbReference type="InterPro" id="IPR036259">
    <property type="entry name" value="MFS_trans_sf"/>
</dbReference>
<dbReference type="PRINTS" id="PR01036">
    <property type="entry name" value="TCRTETB"/>
</dbReference>
<dbReference type="Pfam" id="PF07690">
    <property type="entry name" value="MFS_1"/>
    <property type="match status" value="2"/>
</dbReference>
<evidence type="ECO:0000259" key="8">
    <source>
        <dbReference type="PROSITE" id="PS50850"/>
    </source>
</evidence>
<feature type="transmembrane region" description="Helical" evidence="7">
    <location>
        <begin position="126"/>
        <end position="144"/>
    </location>
</feature>
<dbReference type="EMBL" id="JBHTNF010000002">
    <property type="protein sequence ID" value="MFD1327309.1"/>
    <property type="molecule type" value="Genomic_DNA"/>
</dbReference>
<feature type="transmembrane region" description="Helical" evidence="7">
    <location>
        <begin position="71"/>
        <end position="93"/>
    </location>
</feature>
<evidence type="ECO:0000256" key="4">
    <source>
        <dbReference type="ARBA" id="ARBA00022692"/>
    </source>
</evidence>
<keyword evidence="3" id="KW-1003">Cell membrane</keyword>
<keyword evidence="5 7" id="KW-1133">Transmembrane helix</keyword>
<evidence type="ECO:0000313" key="9">
    <source>
        <dbReference type="EMBL" id="MFD1327309.1"/>
    </source>
</evidence>
<evidence type="ECO:0000256" key="2">
    <source>
        <dbReference type="ARBA" id="ARBA00022448"/>
    </source>
</evidence>
<feature type="transmembrane region" description="Helical" evidence="7">
    <location>
        <begin position="324"/>
        <end position="342"/>
    </location>
</feature>
<comment type="caution">
    <text evidence="9">The sequence shown here is derived from an EMBL/GenBank/DDBJ whole genome shotgun (WGS) entry which is preliminary data.</text>
</comment>
<feature type="transmembrane region" description="Helical" evidence="7">
    <location>
        <begin position="156"/>
        <end position="174"/>
    </location>
</feature>
<evidence type="ECO:0000256" key="1">
    <source>
        <dbReference type="ARBA" id="ARBA00004651"/>
    </source>
</evidence>
<protein>
    <submittedName>
        <fullName evidence="9">MFS transporter</fullName>
    </submittedName>
</protein>
<comment type="subcellular location">
    <subcellularLocation>
        <location evidence="1">Cell membrane</location>
        <topology evidence="1">Multi-pass membrane protein</topology>
    </subcellularLocation>
</comment>
<dbReference type="Gene3D" id="1.20.1720.10">
    <property type="entry name" value="Multidrug resistance protein D"/>
    <property type="match status" value="1"/>
</dbReference>
<dbReference type="PANTHER" id="PTHR42718">
    <property type="entry name" value="MAJOR FACILITATOR SUPERFAMILY MULTIDRUG TRANSPORTER MFSC"/>
    <property type="match status" value="1"/>
</dbReference>
<dbReference type="PANTHER" id="PTHR42718:SF46">
    <property type="entry name" value="BLR6921 PROTEIN"/>
    <property type="match status" value="1"/>
</dbReference>
<dbReference type="Gene3D" id="1.20.1250.20">
    <property type="entry name" value="MFS general substrate transporter like domains"/>
    <property type="match status" value="1"/>
</dbReference>
<feature type="transmembrane region" description="Helical" evidence="7">
    <location>
        <begin position="426"/>
        <end position="446"/>
    </location>
</feature>
<evidence type="ECO:0000256" key="6">
    <source>
        <dbReference type="ARBA" id="ARBA00023136"/>
    </source>
</evidence>
<feature type="transmembrane region" description="Helical" evidence="7">
    <location>
        <begin position="258"/>
        <end position="279"/>
    </location>
</feature>
<keyword evidence="4 7" id="KW-0812">Transmembrane</keyword>
<dbReference type="PROSITE" id="PS50850">
    <property type="entry name" value="MFS"/>
    <property type="match status" value="1"/>
</dbReference>
<sequence length="468" mass="49188">MNRLVPLILAVALFMEQMDSTVIATSLPAIAHDLGVGPITLKLALTAYMVSLAIFIPLSGWMADRFGAKRIFRLAILVFVFGSILCAVSNSLVSFVVSRFVQGMGGAMMTPVARLVLVRSTSRSDLVSAMAMLTIPALVGPLAGPPLGGFITTYFAWHWIFLINVPVGIVGYVLSGIYLPEIQSARPAGLDIKGFLLGAVAAGGTMFGLSVISLPALPPEIGLAATTAGLLSGWLYVRHARSHPAPLLDLNLFRDGSFRAAAIGGTLFRLSVGAIPFLMPLMLQVGFGFSPFQSGLITFTGAVGAITTKFIAKRVLTLVGFRTTLIVATIAGAVLTAVNSLFTPDTSVALMSFVLLLAGFARSFFFTSVNALSFADITDKDASKATSMSAVLQQMSLALGVAIAGTILEVQSMLTGTQLQLRDFHVAFMIIAVLTLIAVVPFLTMARNAGASVSGHRIGTKEQSAAIK</sequence>
<dbReference type="InterPro" id="IPR020846">
    <property type="entry name" value="MFS_dom"/>
</dbReference>
<evidence type="ECO:0000256" key="7">
    <source>
        <dbReference type="SAM" id="Phobius"/>
    </source>
</evidence>
<feature type="transmembrane region" description="Helical" evidence="7">
    <location>
        <begin position="99"/>
        <end position="117"/>
    </location>
</feature>
<gene>
    <name evidence="9" type="ORF">ACFQ33_05320</name>
</gene>
<keyword evidence="10" id="KW-1185">Reference proteome</keyword>
<feature type="transmembrane region" description="Helical" evidence="7">
    <location>
        <begin position="395"/>
        <end position="414"/>
    </location>
</feature>